<accession>A0ABU4UA61</accession>
<gene>
    <name evidence="1" type="ORF">QLH52_01230</name>
</gene>
<dbReference type="EMBL" id="JAXARY010000001">
    <property type="protein sequence ID" value="MDX8125892.1"/>
    <property type="molecule type" value="Genomic_DNA"/>
</dbReference>
<comment type="caution">
    <text evidence="1">The sequence shown here is derived from an EMBL/GenBank/DDBJ whole genome shotgun (WGS) entry which is preliminary data.</text>
</comment>
<dbReference type="Proteomes" id="UP001284537">
    <property type="component" value="Unassembled WGS sequence"/>
</dbReference>
<sequence>MTSGWDGHYCEENFREVVFEIAIIIAISLIGQKKFEICVGLEVYTPTKPPLFFCDIQKNEKLVRKRLVLAPKLTLLPPYSFSVNA</sequence>
<reference evidence="1 2" key="1">
    <citation type="submission" date="2023-11" db="EMBL/GenBank/DDBJ databases">
        <authorList>
            <person name="Ouyang M.-Y."/>
        </authorList>
    </citation>
    <scope>NUCLEOTIDE SEQUENCE [LARGE SCALE GENOMIC DNA]</scope>
    <source>
        <strain evidence="1 2">OY6</strain>
    </source>
</reference>
<evidence type="ECO:0000313" key="2">
    <source>
        <dbReference type="Proteomes" id="UP001284537"/>
    </source>
</evidence>
<proteinExistence type="predicted"/>
<protein>
    <submittedName>
        <fullName evidence="1">Uncharacterized protein</fullName>
    </submittedName>
</protein>
<evidence type="ECO:0000313" key="1">
    <source>
        <dbReference type="EMBL" id="MDX8125892.1"/>
    </source>
</evidence>
<keyword evidence="2" id="KW-1185">Reference proteome</keyword>
<name>A0ABU4UA61_9GAMM</name>
<organism evidence="1 2">
    <name type="scientific">Methylomonas defluvii</name>
    <dbReference type="NCBI Taxonomy" id="3045149"/>
    <lineage>
        <taxon>Bacteria</taxon>
        <taxon>Pseudomonadati</taxon>
        <taxon>Pseudomonadota</taxon>
        <taxon>Gammaproteobacteria</taxon>
        <taxon>Methylococcales</taxon>
        <taxon>Methylococcaceae</taxon>
        <taxon>Methylomonas</taxon>
    </lineage>
</organism>